<comment type="caution">
    <text evidence="3">The sequence shown here is derived from an EMBL/GenBank/DDBJ whole genome shotgun (WGS) entry which is preliminary data.</text>
</comment>
<sequence>MAPALQEHAERWTSPEGVSAHPGSYALGERQVSSLRVVELTDPGGVAGSWTGRMVRERCNFHKGASEATTEVGESILSLNDFSLFDGRGDDAGMTRQTSHSCPPSRLYTAPRFAESGEVPSEQAVSEAGTRSFPMSGALARRRGFVGSGIQLRMPGLVQGWREVLCARGCRVDGVIGRSRANRGFSVVLLNKQGQSFAAKGTDEAIQDGILNTTLHREYRVLRRLCHPGVVRAESLIDVASGCAIVMEYCPGRQLASLLPRHSGLSERGRYSLLEGVLDAVSYLHAQWVAHRDLHGHNVMVDCGEPGAGSSVDVEAVRIVDFGSAQDVAVEVHGGVGELEDLTQEILPPEVALGLACPFGCDVFATGLLAAGLCAGQVVVTKDVLNEGLLLGAGDFLKLSTAGQAHLRSMLDPLPGDRLTARESYEQLPPVAAFFAA</sequence>
<dbReference type="SUPFAM" id="SSF56112">
    <property type="entry name" value="Protein kinase-like (PK-like)"/>
    <property type="match status" value="1"/>
</dbReference>
<dbReference type="InterPro" id="IPR011009">
    <property type="entry name" value="Kinase-like_dom_sf"/>
</dbReference>
<dbReference type="Gene3D" id="1.10.510.10">
    <property type="entry name" value="Transferase(Phosphotransferase) domain 1"/>
    <property type="match status" value="1"/>
</dbReference>
<reference evidence="3" key="1">
    <citation type="submission" date="2023-10" db="EMBL/GenBank/DDBJ databases">
        <authorList>
            <person name="Chen Y."/>
            <person name="Shah S."/>
            <person name="Dougan E. K."/>
            <person name="Thang M."/>
            <person name="Chan C."/>
        </authorList>
    </citation>
    <scope>NUCLEOTIDE SEQUENCE [LARGE SCALE GENOMIC DNA]</scope>
</reference>
<dbReference type="EMBL" id="CAUYUJ010014393">
    <property type="protein sequence ID" value="CAK0840633.1"/>
    <property type="molecule type" value="Genomic_DNA"/>
</dbReference>
<name>A0ABN9T6F6_9DINO</name>
<organism evidence="3 4">
    <name type="scientific">Prorocentrum cordatum</name>
    <dbReference type="NCBI Taxonomy" id="2364126"/>
    <lineage>
        <taxon>Eukaryota</taxon>
        <taxon>Sar</taxon>
        <taxon>Alveolata</taxon>
        <taxon>Dinophyceae</taxon>
        <taxon>Prorocentrales</taxon>
        <taxon>Prorocentraceae</taxon>
        <taxon>Prorocentrum</taxon>
    </lineage>
</organism>
<dbReference type="Pfam" id="PF00069">
    <property type="entry name" value="Pkinase"/>
    <property type="match status" value="1"/>
</dbReference>
<protein>
    <recommendedName>
        <fullName evidence="2">Protein kinase domain-containing protein</fullName>
    </recommendedName>
</protein>
<dbReference type="PANTHER" id="PTHR24347">
    <property type="entry name" value="SERINE/THREONINE-PROTEIN KINASE"/>
    <property type="match status" value="1"/>
</dbReference>
<feature type="domain" description="Protein kinase" evidence="2">
    <location>
        <begin position="170"/>
        <end position="435"/>
    </location>
</feature>
<evidence type="ECO:0000313" key="4">
    <source>
        <dbReference type="Proteomes" id="UP001189429"/>
    </source>
</evidence>
<keyword evidence="4" id="KW-1185">Reference proteome</keyword>
<gene>
    <name evidence="3" type="ORF">PCOR1329_LOCUS36028</name>
</gene>
<dbReference type="Proteomes" id="UP001189429">
    <property type="component" value="Unassembled WGS sequence"/>
</dbReference>
<proteinExistence type="predicted"/>
<accession>A0ABN9T6F6</accession>
<evidence type="ECO:0000313" key="3">
    <source>
        <dbReference type="EMBL" id="CAK0840633.1"/>
    </source>
</evidence>
<evidence type="ECO:0000256" key="1">
    <source>
        <dbReference type="SAM" id="MobiDB-lite"/>
    </source>
</evidence>
<dbReference type="PROSITE" id="PS50011">
    <property type="entry name" value="PROTEIN_KINASE_DOM"/>
    <property type="match status" value="1"/>
</dbReference>
<evidence type="ECO:0000259" key="2">
    <source>
        <dbReference type="PROSITE" id="PS50011"/>
    </source>
</evidence>
<dbReference type="InterPro" id="IPR000719">
    <property type="entry name" value="Prot_kinase_dom"/>
</dbReference>
<feature type="region of interest" description="Disordered" evidence="1">
    <location>
        <begin position="1"/>
        <end position="24"/>
    </location>
</feature>